<feature type="coiled-coil region" evidence="1">
    <location>
        <begin position="259"/>
        <end position="286"/>
    </location>
</feature>
<feature type="region of interest" description="Disordered" evidence="2">
    <location>
        <begin position="19"/>
        <end position="72"/>
    </location>
</feature>
<keyword evidence="1" id="KW-0175">Coiled coil</keyword>
<keyword evidence="3" id="KW-1133">Transmembrane helix</keyword>
<feature type="transmembrane region" description="Helical" evidence="3">
    <location>
        <begin position="229"/>
        <end position="248"/>
    </location>
</feature>
<sequence length="319" mass="35768">MLSLVHRRRPQGEICKEVHRCSGSSGTQFSDFHPRTREKETSPQKQQRQQWQHRPSNHETTRTATRRRPKMRLARMCTRVLQVCASRAPRTKHAIQQREKRVHTYTTSTHNNVAAAAAAAAAAAVERLETASAGRIRIGHRPVRPFDASSNCSTTGMQSGPRRYDSPKHVIRTWIGERMLEYACYVVVGEERAMSCCSRGAPHREIHELSMSATRRAETITNRRRRRCVYIRCSLAGCTVLCVAAIAVAAETTLYTVAAAAAAARAAASTRQLRRARNENRKDNAELESGWNYACCAALSRVIELALSRLISFPLMPMT</sequence>
<name>A0A6H5IB94_9HYME</name>
<gene>
    <name evidence="4" type="ORF">TBRA_LOCUS5674</name>
</gene>
<evidence type="ECO:0000313" key="5">
    <source>
        <dbReference type="Proteomes" id="UP000479190"/>
    </source>
</evidence>
<keyword evidence="3" id="KW-0472">Membrane</keyword>
<evidence type="ECO:0000313" key="4">
    <source>
        <dbReference type="EMBL" id="CAB0033776.1"/>
    </source>
</evidence>
<feature type="compositionally biased region" description="Basic and acidic residues" evidence="2">
    <location>
        <begin position="32"/>
        <end position="42"/>
    </location>
</feature>
<protein>
    <submittedName>
        <fullName evidence="4">Uncharacterized protein</fullName>
    </submittedName>
</protein>
<dbReference type="EMBL" id="CADCXV010000724">
    <property type="protein sequence ID" value="CAB0033776.1"/>
    <property type="molecule type" value="Genomic_DNA"/>
</dbReference>
<dbReference type="Proteomes" id="UP000479190">
    <property type="component" value="Unassembled WGS sequence"/>
</dbReference>
<evidence type="ECO:0000256" key="2">
    <source>
        <dbReference type="SAM" id="MobiDB-lite"/>
    </source>
</evidence>
<keyword evidence="3" id="KW-0812">Transmembrane</keyword>
<proteinExistence type="predicted"/>
<accession>A0A6H5IB94</accession>
<dbReference type="AlphaFoldDB" id="A0A6H5IB94"/>
<evidence type="ECO:0000256" key="3">
    <source>
        <dbReference type="SAM" id="Phobius"/>
    </source>
</evidence>
<reference evidence="4 5" key="1">
    <citation type="submission" date="2020-02" db="EMBL/GenBank/DDBJ databases">
        <authorList>
            <person name="Ferguson B K."/>
        </authorList>
    </citation>
    <scope>NUCLEOTIDE SEQUENCE [LARGE SCALE GENOMIC DNA]</scope>
</reference>
<evidence type="ECO:0000256" key="1">
    <source>
        <dbReference type="SAM" id="Coils"/>
    </source>
</evidence>
<organism evidence="4 5">
    <name type="scientific">Trichogramma brassicae</name>
    <dbReference type="NCBI Taxonomy" id="86971"/>
    <lineage>
        <taxon>Eukaryota</taxon>
        <taxon>Metazoa</taxon>
        <taxon>Ecdysozoa</taxon>
        <taxon>Arthropoda</taxon>
        <taxon>Hexapoda</taxon>
        <taxon>Insecta</taxon>
        <taxon>Pterygota</taxon>
        <taxon>Neoptera</taxon>
        <taxon>Endopterygota</taxon>
        <taxon>Hymenoptera</taxon>
        <taxon>Apocrita</taxon>
        <taxon>Proctotrupomorpha</taxon>
        <taxon>Chalcidoidea</taxon>
        <taxon>Trichogrammatidae</taxon>
        <taxon>Trichogramma</taxon>
    </lineage>
</organism>
<keyword evidence="5" id="KW-1185">Reference proteome</keyword>